<dbReference type="InterPro" id="IPR041522">
    <property type="entry name" value="CdaR_GGDEF"/>
</dbReference>
<evidence type="ECO:0000259" key="2">
    <source>
        <dbReference type="Pfam" id="PF07905"/>
    </source>
</evidence>
<dbReference type="Pfam" id="PF07905">
    <property type="entry name" value="PucR"/>
    <property type="match status" value="1"/>
</dbReference>
<dbReference type="InterPro" id="IPR029016">
    <property type="entry name" value="GAF-like_dom_sf"/>
</dbReference>
<gene>
    <name evidence="5" type="ORF">P6N53_00630</name>
</gene>
<protein>
    <submittedName>
        <fullName evidence="5">PucR family transcriptional regulator ligand-binding domain-containing protein</fullName>
    </submittedName>
</protein>
<dbReference type="Gene3D" id="3.30.450.40">
    <property type="match status" value="1"/>
</dbReference>
<reference evidence="5" key="2">
    <citation type="submission" date="2023-03" db="EMBL/GenBank/DDBJ databases">
        <authorList>
            <person name="Zhang Z."/>
        </authorList>
    </citation>
    <scope>NUCLEOTIDE SEQUENCE</scope>
    <source>
        <strain evidence="5">DSA</strain>
    </source>
</reference>
<dbReference type="RefSeq" id="WP_304540327.1">
    <property type="nucleotide sequence ID" value="NZ_JARPTC010000001.1"/>
</dbReference>
<dbReference type="Proteomes" id="UP001172911">
    <property type="component" value="Unassembled WGS sequence"/>
</dbReference>
<comment type="similarity">
    <text evidence="1">Belongs to the CdaR family.</text>
</comment>
<dbReference type="InterPro" id="IPR051448">
    <property type="entry name" value="CdaR-like_regulators"/>
</dbReference>
<feature type="domain" description="Purine catabolism PurC-like" evidence="2">
    <location>
        <begin position="8"/>
        <end position="123"/>
    </location>
</feature>
<dbReference type="AlphaFoldDB" id="A0AAW7Z8M3"/>
<name>A0AAW7Z8M3_9FIRM</name>
<evidence type="ECO:0000256" key="1">
    <source>
        <dbReference type="ARBA" id="ARBA00006754"/>
    </source>
</evidence>
<dbReference type="EMBL" id="JARPTC010000001">
    <property type="protein sequence ID" value="MDO7785737.1"/>
    <property type="molecule type" value="Genomic_DNA"/>
</dbReference>
<accession>A0AAW7Z8M3</accession>
<dbReference type="InterPro" id="IPR025736">
    <property type="entry name" value="PucR_C-HTH_dom"/>
</dbReference>
<keyword evidence="6" id="KW-1185">Reference proteome</keyword>
<comment type="caution">
    <text evidence="5">The sequence shown here is derived from an EMBL/GenBank/DDBJ whole genome shotgun (WGS) entry which is preliminary data.</text>
</comment>
<feature type="domain" description="PucR C-terminal helix-turn-helix" evidence="3">
    <location>
        <begin position="493"/>
        <end position="550"/>
    </location>
</feature>
<dbReference type="InterPro" id="IPR012914">
    <property type="entry name" value="PucR_dom"/>
</dbReference>
<dbReference type="InterPro" id="IPR042070">
    <property type="entry name" value="PucR_C-HTH_sf"/>
</dbReference>
<evidence type="ECO:0000259" key="3">
    <source>
        <dbReference type="Pfam" id="PF13556"/>
    </source>
</evidence>
<reference evidence="5" key="1">
    <citation type="journal article" date="2023" name="J. Hazard. Mater.">
        <title>Anaerobic biodegradation of pyrene and benzo[a]pyrene by a new sulfate-reducing Desulforamulus aquiferis strain DSA.</title>
        <authorList>
            <person name="Zhang Z."/>
            <person name="Sun J."/>
            <person name="Gong X."/>
            <person name="Wang C."/>
            <person name="Wang H."/>
        </authorList>
    </citation>
    <scope>NUCLEOTIDE SEQUENCE</scope>
    <source>
        <strain evidence="5">DSA</strain>
    </source>
</reference>
<dbReference type="Gene3D" id="1.10.10.2840">
    <property type="entry name" value="PucR C-terminal helix-turn-helix domain"/>
    <property type="match status" value="1"/>
</dbReference>
<dbReference type="PANTHER" id="PTHR33744:SF1">
    <property type="entry name" value="DNA-BINDING TRANSCRIPTIONAL ACTIVATOR ADER"/>
    <property type="match status" value="1"/>
</dbReference>
<dbReference type="Pfam" id="PF17853">
    <property type="entry name" value="GGDEF_2"/>
    <property type="match status" value="1"/>
</dbReference>
<proteinExistence type="inferred from homology"/>
<evidence type="ECO:0000259" key="4">
    <source>
        <dbReference type="Pfam" id="PF17853"/>
    </source>
</evidence>
<dbReference type="Pfam" id="PF13556">
    <property type="entry name" value="HTH_30"/>
    <property type="match status" value="1"/>
</dbReference>
<sequence>MGITVRQALEISALKEAKVVGGHQGLDNVVTFVNIMEVPEVAKWMKGGELLVTAGFTLRDNAELRKSLIGQLAQRGVAAFGIKPGQYFDQVPEDMIERANEVGLPLIELPQDVPYMDFMIPIYEVLINDQFCLLKKSEEIHNRLIEVVLKGQGLPSISQTLSQLAGNPVLIADRAGNVLANTWPAFGECEFIENWDGAILTHLEENRGDFSSLKPHRWHKVELTIGDIKRDLVIAPVKINGNLQGYLAILEICRVLDEQDLRALEHASTIVALDFVKEKAVFEAERQIRGELLEDLIGGNFQYDEAVIKRASYLNFNINTRLVVFVLDIDGFESYLMYKAKRDEGYVQELKAEILQLVHNALLDYPGGAMLLAKSDSVTGLVHLPSRNELAVLTKKFNEIISKMAAKLPKLEISAGIGRPFTGVRNVKYSYDEALASLRIGRSMQGLSKITFFEELGPYRFLYELKDSLAMQDFYQETLGKLITYDGQNNTELMKTLFYYFKHDCNLRVTSENLYIHKNSVIYRIKKIEEITGLNLNNPDERFNLQLSMKLSQFVDEQSTTNTAALGTVQTKQKWQLRIG</sequence>
<organism evidence="5 6">
    <name type="scientific">Desulforamulus aquiferis</name>
    <dbReference type="NCBI Taxonomy" id="1397668"/>
    <lineage>
        <taxon>Bacteria</taxon>
        <taxon>Bacillati</taxon>
        <taxon>Bacillota</taxon>
        <taxon>Clostridia</taxon>
        <taxon>Eubacteriales</taxon>
        <taxon>Peptococcaceae</taxon>
        <taxon>Desulforamulus</taxon>
    </lineage>
</organism>
<feature type="domain" description="CdaR GGDEF-like" evidence="4">
    <location>
        <begin position="303"/>
        <end position="440"/>
    </location>
</feature>
<evidence type="ECO:0000313" key="6">
    <source>
        <dbReference type="Proteomes" id="UP001172911"/>
    </source>
</evidence>
<dbReference type="PANTHER" id="PTHR33744">
    <property type="entry name" value="CARBOHYDRATE DIACID REGULATOR"/>
    <property type="match status" value="1"/>
</dbReference>
<evidence type="ECO:0000313" key="5">
    <source>
        <dbReference type="EMBL" id="MDO7785737.1"/>
    </source>
</evidence>